<dbReference type="RefSeq" id="WP_091034575.1">
    <property type="nucleotide sequence ID" value="NZ_FNAD01000006.1"/>
</dbReference>
<comment type="function">
    <text evidence="7">Involved in coproporphyrin-dependent heme b biosynthesis. Catalyzes the insertion of ferrous iron into coproporphyrin III to form Fe-coproporphyrin III.</text>
</comment>
<dbReference type="Gene3D" id="3.40.50.1400">
    <property type="match status" value="2"/>
</dbReference>
<dbReference type="EC" id="4.99.1.9" evidence="7"/>
<keyword evidence="3 7" id="KW-0350">Heme biosynthesis</keyword>
<comment type="caution">
    <text evidence="7">Lacks conserved residue(s) required for the propagation of feature annotation.</text>
</comment>
<dbReference type="InterPro" id="IPR033659">
    <property type="entry name" value="Ferrochelatase_N"/>
</dbReference>
<dbReference type="InterPro" id="IPR001015">
    <property type="entry name" value="Ferrochelatase"/>
</dbReference>
<feature type="binding site" evidence="7">
    <location>
        <position position="278"/>
    </location>
    <ligand>
        <name>Fe(2+)</name>
        <dbReference type="ChEBI" id="CHEBI:29033"/>
    </ligand>
</feature>
<evidence type="ECO:0000256" key="5">
    <source>
        <dbReference type="ARBA" id="ARBA00023244"/>
    </source>
</evidence>
<dbReference type="HAMAP" id="MF_00323">
    <property type="entry name" value="Ferrochelatase"/>
    <property type="match status" value="1"/>
</dbReference>
<dbReference type="PANTHER" id="PTHR11108">
    <property type="entry name" value="FERROCHELATASE"/>
    <property type="match status" value="1"/>
</dbReference>
<comment type="catalytic activity">
    <reaction evidence="6">
        <text>Fe-coproporphyrin III + 2 H(+) = coproporphyrin III + Fe(2+)</text>
        <dbReference type="Rhea" id="RHEA:49572"/>
        <dbReference type="ChEBI" id="CHEBI:15378"/>
        <dbReference type="ChEBI" id="CHEBI:29033"/>
        <dbReference type="ChEBI" id="CHEBI:68438"/>
        <dbReference type="ChEBI" id="CHEBI:131725"/>
        <dbReference type="EC" id="4.99.1.9"/>
    </reaction>
    <physiologicalReaction direction="right-to-left" evidence="6">
        <dbReference type="Rhea" id="RHEA:49574"/>
    </physiologicalReaction>
</comment>
<feature type="binding site" evidence="7">
    <location>
        <position position="192"/>
    </location>
    <ligand>
        <name>Fe(2+)</name>
        <dbReference type="ChEBI" id="CHEBI:29033"/>
    </ligand>
</feature>
<evidence type="ECO:0000313" key="9">
    <source>
        <dbReference type="EMBL" id="SDD68698.1"/>
    </source>
</evidence>
<organism evidence="9 10">
    <name type="scientific">Glycomyces harbinensis</name>
    <dbReference type="NCBI Taxonomy" id="58114"/>
    <lineage>
        <taxon>Bacteria</taxon>
        <taxon>Bacillati</taxon>
        <taxon>Actinomycetota</taxon>
        <taxon>Actinomycetes</taxon>
        <taxon>Glycomycetales</taxon>
        <taxon>Glycomycetaceae</taxon>
        <taxon>Glycomyces</taxon>
    </lineage>
</organism>
<dbReference type="EMBL" id="FNAD01000006">
    <property type="protein sequence ID" value="SDD68698.1"/>
    <property type="molecule type" value="Genomic_DNA"/>
</dbReference>
<dbReference type="SUPFAM" id="SSF53800">
    <property type="entry name" value="Chelatase"/>
    <property type="match status" value="1"/>
</dbReference>
<comment type="similarity">
    <text evidence="7 8">Belongs to the ferrochelatase family.</text>
</comment>
<evidence type="ECO:0000256" key="1">
    <source>
        <dbReference type="ARBA" id="ARBA00004744"/>
    </source>
</evidence>
<gene>
    <name evidence="7" type="primary">cpfC</name>
    <name evidence="9" type="ORF">SAMN05216270_106183</name>
</gene>
<evidence type="ECO:0000256" key="3">
    <source>
        <dbReference type="ARBA" id="ARBA00023133"/>
    </source>
</evidence>
<name>A0A1G6WS38_9ACTN</name>
<dbReference type="CDD" id="cd03411">
    <property type="entry name" value="Ferrochelatase_N"/>
    <property type="match status" value="1"/>
</dbReference>
<dbReference type="PANTHER" id="PTHR11108:SF1">
    <property type="entry name" value="FERROCHELATASE, MITOCHONDRIAL"/>
    <property type="match status" value="1"/>
</dbReference>
<keyword evidence="10" id="KW-1185">Reference proteome</keyword>
<dbReference type="GO" id="GO:0046872">
    <property type="term" value="F:metal ion binding"/>
    <property type="evidence" value="ECO:0007669"/>
    <property type="project" value="UniProtKB-KW"/>
</dbReference>
<dbReference type="Proteomes" id="UP000198949">
    <property type="component" value="Unassembled WGS sequence"/>
</dbReference>
<dbReference type="GO" id="GO:0004325">
    <property type="term" value="F:ferrochelatase activity"/>
    <property type="evidence" value="ECO:0007669"/>
    <property type="project" value="UniProtKB-UniRule"/>
</dbReference>
<keyword evidence="2 7" id="KW-0408">Iron</keyword>
<dbReference type="NCBIfam" id="TIGR00109">
    <property type="entry name" value="hemH"/>
    <property type="match status" value="1"/>
</dbReference>
<dbReference type="OrthoDB" id="9776380at2"/>
<evidence type="ECO:0000256" key="2">
    <source>
        <dbReference type="ARBA" id="ARBA00023004"/>
    </source>
</evidence>
<dbReference type="Pfam" id="PF00762">
    <property type="entry name" value="Ferrochelatase"/>
    <property type="match status" value="1"/>
</dbReference>
<evidence type="ECO:0000256" key="7">
    <source>
        <dbReference type="HAMAP-Rule" id="MF_00323"/>
    </source>
</evidence>
<protein>
    <recommendedName>
        <fullName evidence="7">Coproporphyrin III ferrochelatase</fullName>
        <ecNumber evidence="7">4.99.1.9</ecNumber>
    </recommendedName>
</protein>
<accession>A0A1G6WS38</accession>
<reference evidence="10" key="1">
    <citation type="submission" date="2016-10" db="EMBL/GenBank/DDBJ databases">
        <authorList>
            <person name="Varghese N."/>
            <person name="Submissions S."/>
        </authorList>
    </citation>
    <scope>NUCLEOTIDE SEQUENCE [LARGE SCALE GENOMIC DNA]</scope>
    <source>
        <strain evidence="10">CGMCC 4.3516</strain>
    </source>
</reference>
<dbReference type="UniPathway" id="UPA00252"/>
<comment type="pathway">
    <text evidence="1 7">Porphyrin-containing compound metabolism; protoheme biosynthesis.</text>
</comment>
<keyword evidence="4 7" id="KW-0456">Lyase</keyword>
<dbReference type="AlphaFoldDB" id="A0A1G6WS38"/>
<evidence type="ECO:0000256" key="8">
    <source>
        <dbReference type="RuleBase" id="RU004185"/>
    </source>
</evidence>
<sequence>MSLNGSATNGTAENGYDAVLLVSFGGPEGPGDVLPFLRNVTRGRGIPDERLAEVAEHYYHFGGISPINQWCREVIEALRQEFRVSGIDLPIYWGNRNWPPMLVDAVTQMTGDGVKHALALCTSAYGSYSSCRQYVEDINAARAAVGETAPVIDKIRHFFDHPGFVGGFAAQLKSSLDQIEDQSKTRVVFTAHSIPDVMEECSGPEGARYSDQVAEAAALVAERAGWNGPFDVVWQSRSGPPSMPWLAPDVNDHLKVLASEGVDTVVVSPVGFLSDHIEVLWDLDNEAKDTAADLGLRYLRAGTPSVNADLVGMFRDLVAERVKGAPIRRLGKLPVWDPTVEGCCPARRPPAPEKHRGGR</sequence>
<feature type="binding site" evidence="7">
    <location>
        <position position="65"/>
    </location>
    <ligand>
        <name>Fe-coproporphyrin III</name>
        <dbReference type="ChEBI" id="CHEBI:68438"/>
    </ligand>
</feature>
<dbReference type="STRING" id="58114.SAMN05216270_106183"/>
<dbReference type="NCBIfam" id="NF000689">
    <property type="entry name" value="PRK00035.2-1"/>
    <property type="match status" value="1"/>
</dbReference>
<dbReference type="InterPro" id="IPR033644">
    <property type="entry name" value="Ferrochelatase_C"/>
</dbReference>
<keyword evidence="5 7" id="KW-0627">Porphyrin biosynthesis</keyword>
<proteinExistence type="inferred from homology"/>
<dbReference type="CDD" id="cd00419">
    <property type="entry name" value="Ferrochelatase_C"/>
    <property type="match status" value="1"/>
</dbReference>
<evidence type="ECO:0000256" key="4">
    <source>
        <dbReference type="ARBA" id="ARBA00023239"/>
    </source>
</evidence>
<evidence type="ECO:0000313" key="10">
    <source>
        <dbReference type="Proteomes" id="UP000198949"/>
    </source>
</evidence>
<feature type="binding site" evidence="7">
    <location>
        <position position="134"/>
    </location>
    <ligand>
        <name>Fe-coproporphyrin III</name>
        <dbReference type="ChEBI" id="CHEBI:68438"/>
    </ligand>
</feature>
<evidence type="ECO:0000256" key="6">
    <source>
        <dbReference type="ARBA" id="ARBA00024536"/>
    </source>
</evidence>
<keyword evidence="7" id="KW-0963">Cytoplasm</keyword>
<keyword evidence="7" id="KW-0479">Metal-binding</keyword>
<dbReference type="GO" id="GO:0005737">
    <property type="term" value="C:cytoplasm"/>
    <property type="evidence" value="ECO:0007669"/>
    <property type="project" value="UniProtKB-SubCell"/>
</dbReference>
<comment type="subcellular location">
    <subcellularLocation>
        <location evidence="7">Cytoplasm</location>
    </subcellularLocation>
</comment>
<dbReference type="GO" id="GO:0006783">
    <property type="term" value="P:heme biosynthetic process"/>
    <property type="evidence" value="ECO:0007669"/>
    <property type="project" value="UniProtKB-UniRule"/>
</dbReference>